<dbReference type="AlphaFoldDB" id="A0A2K9NTB0"/>
<keyword evidence="2" id="KW-1185">Reference proteome</keyword>
<name>A0A2K9NTB0_BACTC</name>
<dbReference type="EMBL" id="CP025704">
    <property type="protein sequence ID" value="AUN98759.1"/>
    <property type="molecule type" value="Genomic_DNA"/>
</dbReference>
<dbReference type="KEGG" id="bsto:C0V70_11735"/>
<organism evidence="1 2">
    <name type="scientific">Bacteriovorax stolpii</name>
    <name type="common">Bdellovibrio stolpii</name>
    <dbReference type="NCBI Taxonomy" id="960"/>
    <lineage>
        <taxon>Bacteria</taxon>
        <taxon>Pseudomonadati</taxon>
        <taxon>Bdellovibrionota</taxon>
        <taxon>Bacteriovoracia</taxon>
        <taxon>Bacteriovoracales</taxon>
        <taxon>Bacteriovoracaceae</taxon>
        <taxon>Bacteriovorax</taxon>
    </lineage>
</organism>
<proteinExistence type="predicted"/>
<gene>
    <name evidence="1" type="ORF">C0V70_11735</name>
</gene>
<evidence type="ECO:0000313" key="2">
    <source>
        <dbReference type="Proteomes" id="UP000235584"/>
    </source>
</evidence>
<evidence type="ECO:0000313" key="1">
    <source>
        <dbReference type="EMBL" id="AUN98759.1"/>
    </source>
</evidence>
<protein>
    <submittedName>
        <fullName evidence="1">Uncharacterized protein</fullName>
    </submittedName>
</protein>
<dbReference type="Proteomes" id="UP000235584">
    <property type="component" value="Chromosome"/>
</dbReference>
<accession>A0A2K9NTB0</accession>
<reference evidence="1 2" key="1">
    <citation type="submission" date="2018-01" db="EMBL/GenBank/DDBJ databases">
        <title>Complete genome sequence of Bacteriovorax stolpii DSM12778.</title>
        <authorList>
            <person name="Tang B."/>
            <person name="Chang J."/>
        </authorList>
    </citation>
    <scope>NUCLEOTIDE SEQUENCE [LARGE SCALE GENOMIC DNA]</scope>
    <source>
        <strain evidence="1 2">DSM 12778</strain>
    </source>
</reference>
<sequence>MIRHSFMALILTLFAGHTAEVYAAPNMLLQCLAKEEERLHKKEQQNALFRLNQEFVNELASSNDINLKKNYVDQICSSRDFTPSVGLLRLLLIKEHELYDLSLSGVDASMRPFKMGYINEFQKQVPRMFIQYLAGLQSELATPDCLEKAIPELSGFSEKIKYLEEELSTHQLITQKNKIETVFNKLKNFDSIKKNCAIIAKKRLNALKKKQNSQL</sequence>
<dbReference type="RefSeq" id="WP_102244050.1">
    <property type="nucleotide sequence ID" value="NZ_CP025704.1"/>
</dbReference>